<protein>
    <submittedName>
        <fullName evidence="1">Uncharacterized protein</fullName>
    </submittedName>
</protein>
<dbReference type="EMBL" id="BART01008127">
    <property type="protein sequence ID" value="GAG69193.1"/>
    <property type="molecule type" value="Genomic_DNA"/>
</dbReference>
<reference evidence="1" key="1">
    <citation type="journal article" date="2014" name="Front. Microbiol.">
        <title>High frequency of phylogenetically diverse reductive dehalogenase-homologous genes in deep subseafloor sedimentary metagenomes.</title>
        <authorList>
            <person name="Kawai M."/>
            <person name="Futagami T."/>
            <person name="Toyoda A."/>
            <person name="Takaki Y."/>
            <person name="Nishi S."/>
            <person name="Hori S."/>
            <person name="Arai W."/>
            <person name="Tsubouchi T."/>
            <person name="Morono Y."/>
            <person name="Uchiyama I."/>
            <person name="Ito T."/>
            <person name="Fujiyama A."/>
            <person name="Inagaki F."/>
            <person name="Takami H."/>
        </authorList>
    </citation>
    <scope>NUCLEOTIDE SEQUENCE</scope>
    <source>
        <strain evidence="1">Expedition CK06-06</strain>
    </source>
</reference>
<gene>
    <name evidence="1" type="ORF">S01H4_18347</name>
</gene>
<feature type="non-terminal residue" evidence="1">
    <location>
        <position position="48"/>
    </location>
</feature>
<comment type="caution">
    <text evidence="1">The sequence shown here is derived from an EMBL/GenBank/DDBJ whole genome shotgun (WGS) entry which is preliminary data.</text>
</comment>
<accession>X1A8X4</accession>
<name>X1A8X4_9ZZZZ</name>
<proteinExistence type="predicted"/>
<sequence>MSLWWSQVAFAQPPDWQNQHIIGENKQAPHASFITFNEVTDKYGLQDS</sequence>
<dbReference type="AlphaFoldDB" id="X1A8X4"/>
<organism evidence="1">
    <name type="scientific">marine sediment metagenome</name>
    <dbReference type="NCBI Taxonomy" id="412755"/>
    <lineage>
        <taxon>unclassified sequences</taxon>
        <taxon>metagenomes</taxon>
        <taxon>ecological metagenomes</taxon>
    </lineage>
</organism>
<evidence type="ECO:0000313" key="1">
    <source>
        <dbReference type="EMBL" id="GAG69193.1"/>
    </source>
</evidence>